<feature type="region of interest" description="Disordered" evidence="1">
    <location>
        <begin position="53"/>
        <end position="72"/>
    </location>
</feature>
<evidence type="ECO:0000256" key="1">
    <source>
        <dbReference type="SAM" id="MobiDB-lite"/>
    </source>
</evidence>
<evidence type="ECO:0008006" key="4">
    <source>
        <dbReference type="Google" id="ProtNLM"/>
    </source>
</evidence>
<evidence type="ECO:0000313" key="3">
    <source>
        <dbReference type="Proteomes" id="UP000092993"/>
    </source>
</evidence>
<keyword evidence="3" id="KW-1185">Reference proteome</keyword>
<dbReference type="OMA" id="RAWNILE"/>
<dbReference type="OrthoDB" id="3182995at2759"/>
<evidence type="ECO:0000313" key="2">
    <source>
        <dbReference type="EMBL" id="OBZ65073.1"/>
    </source>
</evidence>
<comment type="caution">
    <text evidence="2">The sequence shown here is derived from an EMBL/GenBank/DDBJ whole genome shotgun (WGS) entry which is preliminary data.</text>
</comment>
<accession>A0A1C7LK17</accession>
<protein>
    <recommendedName>
        <fullName evidence="4">Protein kinase domain-containing protein</fullName>
    </recommendedName>
</protein>
<gene>
    <name evidence="2" type="ORF">A0H81_14939</name>
</gene>
<feature type="region of interest" description="Disordered" evidence="1">
    <location>
        <begin position="189"/>
        <end position="211"/>
    </location>
</feature>
<dbReference type="Proteomes" id="UP000092993">
    <property type="component" value="Unassembled WGS sequence"/>
</dbReference>
<dbReference type="AlphaFoldDB" id="A0A1C7LK17"/>
<organism evidence="2 3">
    <name type="scientific">Grifola frondosa</name>
    <name type="common">Maitake</name>
    <name type="synonym">Polyporus frondosus</name>
    <dbReference type="NCBI Taxonomy" id="5627"/>
    <lineage>
        <taxon>Eukaryota</taxon>
        <taxon>Fungi</taxon>
        <taxon>Dikarya</taxon>
        <taxon>Basidiomycota</taxon>
        <taxon>Agaricomycotina</taxon>
        <taxon>Agaricomycetes</taxon>
        <taxon>Polyporales</taxon>
        <taxon>Grifolaceae</taxon>
        <taxon>Grifola</taxon>
    </lineage>
</organism>
<dbReference type="EMBL" id="LUGG01000057">
    <property type="protein sequence ID" value="OBZ65073.1"/>
    <property type="molecule type" value="Genomic_DNA"/>
</dbReference>
<feature type="compositionally biased region" description="Acidic residues" evidence="1">
    <location>
        <begin position="189"/>
        <end position="198"/>
    </location>
</feature>
<reference evidence="2 3" key="1">
    <citation type="submission" date="2016-03" db="EMBL/GenBank/DDBJ databases">
        <title>Whole genome sequencing of Grifola frondosa 9006-11.</title>
        <authorList>
            <person name="Min B."/>
            <person name="Park H."/>
            <person name="Kim J.-G."/>
            <person name="Cho H."/>
            <person name="Oh Y.-L."/>
            <person name="Kong W.-S."/>
            <person name="Choi I.-G."/>
        </authorList>
    </citation>
    <scope>NUCLEOTIDE SEQUENCE [LARGE SCALE GENOMIC DNA]</scope>
    <source>
        <strain evidence="2 3">9006-11</strain>
    </source>
</reference>
<proteinExistence type="predicted"/>
<name>A0A1C7LK17_GRIFR</name>
<sequence>MNNSSQDHFPLNAIATLTVSGIAHSADDQADRPLLMLRKEVPILQPYQHPPELWSESEMRPEGHPQRLPSQLPPKGNCHIKFSLESLPQTTRYAGMGVPRGRCGLVYAVAVTSWSTAVNDAPHDPSELIGRLPPLVVKVARKGHISELIHEASFYEEMEHLQGVSIPRCYGLFEAYMEDDWEMVSMEGDYSDSDEEDVTLTPLGPEHEGLSADERDDLLNKKFEEALRKQQLERERRRPQEPNTVTLLLLERLAGTPPMFVELGAEVRSDILALYEDLAECGIFYEDIRAWNILEAPASPPGFPGAICSYHGRSHQWRIIDFSHYIRKVAYTSEFMNAEYKCCLSQVLNFLVVGIIYGGGE</sequence>